<feature type="region of interest" description="Disordered" evidence="1">
    <location>
        <begin position="1"/>
        <end position="33"/>
    </location>
</feature>
<evidence type="ECO:0000313" key="3">
    <source>
        <dbReference type="WBParaSite" id="ALUE_0001496201-mRNA-1"/>
    </source>
</evidence>
<feature type="compositionally biased region" description="Polar residues" evidence="1">
    <location>
        <begin position="23"/>
        <end position="33"/>
    </location>
</feature>
<organism evidence="2 3">
    <name type="scientific">Ascaris lumbricoides</name>
    <name type="common">Giant roundworm</name>
    <dbReference type="NCBI Taxonomy" id="6252"/>
    <lineage>
        <taxon>Eukaryota</taxon>
        <taxon>Metazoa</taxon>
        <taxon>Ecdysozoa</taxon>
        <taxon>Nematoda</taxon>
        <taxon>Chromadorea</taxon>
        <taxon>Rhabditida</taxon>
        <taxon>Spirurina</taxon>
        <taxon>Ascaridomorpha</taxon>
        <taxon>Ascaridoidea</taxon>
        <taxon>Ascarididae</taxon>
        <taxon>Ascaris</taxon>
    </lineage>
</organism>
<dbReference type="WBParaSite" id="ALUE_0001496201-mRNA-1">
    <property type="protein sequence ID" value="ALUE_0001496201-mRNA-1"/>
    <property type="gene ID" value="ALUE_0001496201"/>
</dbReference>
<evidence type="ECO:0000256" key="1">
    <source>
        <dbReference type="SAM" id="MobiDB-lite"/>
    </source>
</evidence>
<proteinExistence type="predicted"/>
<name>A0A9J2PZA6_ASCLU</name>
<keyword evidence="2" id="KW-1185">Reference proteome</keyword>
<dbReference type="AlphaFoldDB" id="A0A9J2PZA6"/>
<reference evidence="3" key="1">
    <citation type="submission" date="2023-03" db="UniProtKB">
        <authorList>
            <consortium name="WormBaseParasite"/>
        </authorList>
    </citation>
    <scope>IDENTIFICATION</scope>
</reference>
<protein>
    <submittedName>
        <fullName evidence="3">Uncharacterized protein</fullName>
    </submittedName>
</protein>
<evidence type="ECO:0000313" key="2">
    <source>
        <dbReference type="Proteomes" id="UP000036681"/>
    </source>
</evidence>
<sequence>MATDLSGFARQSAQAMYARERTPSNGDMPSNIP</sequence>
<accession>A0A9J2PZA6</accession>
<dbReference type="Proteomes" id="UP000036681">
    <property type="component" value="Unplaced"/>
</dbReference>